<gene>
    <name evidence="7" type="ORF">OMM_01133</name>
</gene>
<dbReference type="AlphaFoldDB" id="A0A1V1PEI0"/>
<dbReference type="GO" id="GO:0046912">
    <property type="term" value="F:acyltransferase activity, acyl groups converted into alkyl on transfer"/>
    <property type="evidence" value="ECO:0007669"/>
    <property type="project" value="InterPro"/>
</dbReference>
<dbReference type="PANTHER" id="PTHR43538">
    <property type="entry name" value="ALPHA-IPM SYNTHASE/HOMOCITRATE SYNTHASE"/>
    <property type="match status" value="1"/>
</dbReference>
<evidence type="ECO:0000256" key="1">
    <source>
        <dbReference type="ARBA" id="ARBA00004743"/>
    </source>
</evidence>
<dbReference type="GO" id="GO:0009097">
    <property type="term" value="P:isoleucine biosynthetic process"/>
    <property type="evidence" value="ECO:0007669"/>
    <property type="project" value="UniProtKB-UniRule"/>
</dbReference>
<evidence type="ECO:0000256" key="4">
    <source>
        <dbReference type="NCBIfam" id="TIGR00977"/>
    </source>
</evidence>
<comment type="pathway">
    <text evidence="1">Amino-acid biosynthesis; L-isoleucine biosynthesis; 2-oxobutanoate from pyruvate: step 1/3.</text>
</comment>
<comment type="catalytic activity">
    <reaction evidence="3">
        <text>pyruvate + acetyl-CoA + H2O = (3R)-citramalate + CoA + H(+)</text>
        <dbReference type="Rhea" id="RHEA:19045"/>
        <dbReference type="ChEBI" id="CHEBI:15361"/>
        <dbReference type="ChEBI" id="CHEBI:15377"/>
        <dbReference type="ChEBI" id="CHEBI:15378"/>
        <dbReference type="ChEBI" id="CHEBI:30934"/>
        <dbReference type="ChEBI" id="CHEBI:57287"/>
        <dbReference type="ChEBI" id="CHEBI:57288"/>
        <dbReference type="EC" id="2.3.3.21"/>
    </reaction>
</comment>
<dbReference type="PANTHER" id="PTHR43538:SF1">
    <property type="entry name" value="(R)-CITRAMALATE SYNTHASE"/>
    <property type="match status" value="1"/>
</dbReference>
<dbReference type="CDD" id="cd07941">
    <property type="entry name" value="DRE_TIM_LeuA3"/>
    <property type="match status" value="1"/>
</dbReference>
<comment type="similarity">
    <text evidence="5">Belongs to the alpha-IPM synthase/homocitrate synthase family.</text>
</comment>
<dbReference type="SUPFAM" id="SSF51569">
    <property type="entry name" value="Aldolase"/>
    <property type="match status" value="1"/>
</dbReference>
<dbReference type="NCBIfam" id="TIGR00977">
    <property type="entry name" value="citramal_synth"/>
    <property type="match status" value="1"/>
</dbReference>
<dbReference type="EC" id="2.3.3.21" evidence="4"/>
<dbReference type="Proteomes" id="UP000189670">
    <property type="component" value="Unassembled WGS sequence"/>
</dbReference>
<dbReference type="Gene3D" id="3.20.20.70">
    <property type="entry name" value="Aldolase class I"/>
    <property type="match status" value="1"/>
</dbReference>
<dbReference type="InterPro" id="IPR054691">
    <property type="entry name" value="LeuA/HCS_post-cat"/>
</dbReference>
<organism evidence="7 8">
    <name type="scientific">Candidatus Magnetoglobus multicellularis str. Araruama</name>
    <dbReference type="NCBI Taxonomy" id="890399"/>
    <lineage>
        <taxon>Bacteria</taxon>
        <taxon>Pseudomonadati</taxon>
        <taxon>Thermodesulfobacteriota</taxon>
        <taxon>Desulfobacteria</taxon>
        <taxon>Desulfobacterales</taxon>
        <taxon>Desulfobacteraceae</taxon>
        <taxon>Candidatus Magnetoglobus</taxon>
    </lineage>
</organism>
<feature type="domain" description="Pyruvate carboxyltransferase" evidence="6">
    <location>
        <begin position="18"/>
        <end position="285"/>
    </location>
</feature>
<dbReference type="PROSITE" id="PS50991">
    <property type="entry name" value="PYR_CT"/>
    <property type="match status" value="1"/>
</dbReference>
<evidence type="ECO:0000313" key="7">
    <source>
        <dbReference type="EMBL" id="ETR73194.1"/>
    </source>
</evidence>
<evidence type="ECO:0000313" key="8">
    <source>
        <dbReference type="Proteomes" id="UP000189670"/>
    </source>
</evidence>
<dbReference type="PROSITE" id="PS00815">
    <property type="entry name" value="AIPM_HOMOCIT_SYNTH_1"/>
    <property type="match status" value="1"/>
</dbReference>
<dbReference type="InterPro" id="IPR013785">
    <property type="entry name" value="Aldolase_TIM"/>
</dbReference>
<dbReference type="GO" id="GO:0043714">
    <property type="term" value="F:(R)-citramalate synthase activity"/>
    <property type="evidence" value="ECO:0007669"/>
    <property type="project" value="UniProtKB-UniRule"/>
</dbReference>
<evidence type="ECO:0000259" key="6">
    <source>
        <dbReference type="PROSITE" id="PS50991"/>
    </source>
</evidence>
<dbReference type="PROSITE" id="PS00816">
    <property type="entry name" value="AIPM_HOMOCIT_SYNTH_2"/>
    <property type="match status" value="1"/>
</dbReference>
<dbReference type="Gene3D" id="1.10.238.260">
    <property type="match status" value="1"/>
</dbReference>
<dbReference type="UniPathway" id="UPA00047">
    <property type="reaction ID" value="UER00066"/>
</dbReference>
<dbReference type="InterPro" id="IPR005675">
    <property type="entry name" value="Citramal_synthase"/>
</dbReference>
<dbReference type="Pfam" id="PF00682">
    <property type="entry name" value="HMGL-like"/>
    <property type="match status" value="1"/>
</dbReference>
<protein>
    <recommendedName>
        <fullName evidence="4">Citramalate synthase</fullName>
        <ecNumber evidence="4">2.3.3.21</ecNumber>
    </recommendedName>
</protein>
<reference evidence="8" key="1">
    <citation type="submission" date="2012-11" db="EMBL/GenBank/DDBJ databases">
        <authorList>
            <person name="Lucero-Rivera Y.E."/>
            <person name="Tovar-Ramirez D."/>
        </authorList>
    </citation>
    <scope>NUCLEOTIDE SEQUENCE [LARGE SCALE GENOMIC DNA]</scope>
    <source>
        <strain evidence="8">Araruama</strain>
    </source>
</reference>
<evidence type="ECO:0000256" key="2">
    <source>
        <dbReference type="ARBA" id="ARBA00022679"/>
    </source>
</evidence>
<proteinExistence type="inferred from homology"/>
<name>A0A1V1PEI0_9BACT</name>
<sequence length="436" mass="48965">MFENQHPYFKRDKQMKQIFIYDTTLRDGSQGENINFSVDEKIQIARRLDRTGIHFIEGGWPGANPKDSEFFNKIQKENFKNARVVAFGSTRKPGKPAAYDSNLNALLASETHDIAIFGKSWTLHVQEIMKNTLTENLSMIRDSIEYLTSHNRNVCYDAEHFFDGYLASSEYAIETLTAAMEGGAQTITLCDTNGGLMLHDVARIVSHVKSHMEAHFPKVRLGVHVHNDCGLAVANSVTAIQAGATLVQGTINGYGERCGNADLINIIPLLAIKLGYSCIDADQLRNLKNLSRFVSETANMIPLSNRPFVGESAFAHKGGIHVSAIKINPKSYEHMDPKWVGNSRDVLISDLAGKSNIDYKANEFNIHLPDETSLKISQDIKKLEKRGYKFEGADGSLKLLMQKHLNRFQPAFELESFRVFIEKTRIYPVLLMLLLK</sequence>
<dbReference type="EMBL" id="ATBP01000080">
    <property type="protein sequence ID" value="ETR73194.1"/>
    <property type="molecule type" value="Genomic_DNA"/>
</dbReference>
<comment type="caution">
    <text evidence="7">The sequence shown here is derived from an EMBL/GenBank/DDBJ whole genome shotgun (WGS) entry which is preliminary data.</text>
</comment>
<evidence type="ECO:0000256" key="5">
    <source>
        <dbReference type="RuleBase" id="RU003523"/>
    </source>
</evidence>
<accession>A0A1V1PEI0</accession>
<dbReference type="Pfam" id="PF22617">
    <property type="entry name" value="HCS_D2"/>
    <property type="match status" value="1"/>
</dbReference>
<dbReference type="InterPro" id="IPR000891">
    <property type="entry name" value="PYR_CT"/>
</dbReference>
<evidence type="ECO:0000256" key="3">
    <source>
        <dbReference type="ARBA" id="ARBA00048263"/>
    </source>
</evidence>
<dbReference type="InterPro" id="IPR002034">
    <property type="entry name" value="AIPM/Hcit_synth_CS"/>
</dbReference>
<keyword evidence="2 5" id="KW-0808">Transferase</keyword>